<feature type="repeat" description="TPR" evidence="1">
    <location>
        <begin position="597"/>
        <end position="630"/>
    </location>
</feature>
<sequence>MEPEKTFPPHREPIREARLLPVHAPAQVIGRNRELAAINAHLKQGGCALLTGAEGLGKTALAAVLATAYSHTQPGGVLWLDVVEDDAAYLMARLGRAYGIDTYATDAQGRSQAAERLRAVLTAEKPLIILDGRLYLAAVAEVLSLCAPNVPTVLTNAKRGHGAWQTFALEPLAPSEAQALLRLYAGISDSNAHKADLDALIQRLDGSPLTLELLGRLVATDGMTPAELRKALEYTESRQAQQAVLTLTFKQLSAPLQGLLLVLATTFTGSATVPFLSLASRVPPPQVISLMRTLVARGLVREAFVHHQSVFSVHETVQRYALTYLRNNKRLEPLEQRALSAALSYATASSERAHLAAELDNLLGAAAYATAQGDAQALATLKAALAPLGAYGFRPELDMLDQLAARLHGTAEPLAETQTAQVAVTAETQPSGATTQPHLEEPPIAETDATPVVQPLWPNAHISAAQSAVSPHTLPELPPTDPALPVAAKAPLIVDEDESEQSDRLPLRPAAPTTAESARGRALLAEAAQLSDPEAKLAQLSRATEQLRADEDWLGAGQALEQLGAHYLALGKPNEAILMFEQAAAIFHRYAQLAAERNALAQIGHAYAAMNQPQRAAEYYNRALFLAHESQDRQAELEALMQLAESHHLLRDCDAAARYYRRALHLAYQRGDQALQGRLALALGALLLDDVRTLCQAAQLLEEAEACLPERAEPKRLLKRARARLQRWQNANLPLAPACDNREFAAQAYE</sequence>
<dbReference type="PROSITE" id="PS50005">
    <property type="entry name" value="TPR"/>
    <property type="match status" value="1"/>
</dbReference>
<dbReference type="Gene3D" id="1.25.40.10">
    <property type="entry name" value="Tetratricopeptide repeat domain"/>
    <property type="match status" value="1"/>
</dbReference>
<dbReference type="EMBL" id="PGTM01000011">
    <property type="protein sequence ID" value="PJF37187.1"/>
    <property type="molecule type" value="Genomic_DNA"/>
</dbReference>
<keyword evidence="1" id="KW-0802">TPR repeat</keyword>
<dbReference type="InterPro" id="IPR027417">
    <property type="entry name" value="P-loop_NTPase"/>
</dbReference>
<organism evidence="3 4">
    <name type="scientific">Candidatus Thermofonsia Clade 1 bacterium</name>
    <dbReference type="NCBI Taxonomy" id="2364210"/>
    <lineage>
        <taxon>Bacteria</taxon>
        <taxon>Bacillati</taxon>
        <taxon>Chloroflexota</taxon>
        <taxon>Candidatus Thermofontia</taxon>
        <taxon>Candidatus Thermofonsia Clade 1</taxon>
    </lineage>
</organism>
<evidence type="ECO:0000313" key="3">
    <source>
        <dbReference type="EMBL" id="PJF37187.1"/>
    </source>
</evidence>
<dbReference type="Proteomes" id="UP000229681">
    <property type="component" value="Unassembled WGS sequence"/>
</dbReference>
<dbReference type="PANTHER" id="PTHR47691:SF3">
    <property type="entry name" value="HTH-TYPE TRANSCRIPTIONAL REGULATOR RV0890C-RELATED"/>
    <property type="match status" value="1"/>
</dbReference>
<dbReference type="SMART" id="SM00028">
    <property type="entry name" value="TPR"/>
    <property type="match status" value="3"/>
</dbReference>
<dbReference type="Pfam" id="PF13424">
    <property type="entry name" value="TPR_12"/>
    <property type="match status" value="1"/>
</dbReference>
<dbReference type="SUPFAM" id="SSF52540">
    <property type="entry name" value="P-loop containing nucleoside triphosphate hydrolases"/>
    <property type="match status" value="1"/>
</dbReference>
<comment type="caution">
    <text evidence="3">The sequence shown here is derived from an EMBL/GenBank/DDBJ whole genome shotgun (WGS) entry which is preliminary data.</text>
</comment>
<dbReference type="InterPro" id="IPR011990">
    <property type="entry name" value="TPR-like_helical_dom_sf"/>
</dbReference>
<proteinExistence type="predicted"/>
<dbReference type="SUPFAM" id="SSF48452">
    <property type="entry name" value="TPR-like"/>
    <property type="match status" value="1"/>
</dbReference>
<evidence type="ECO:0000256" key="1">
    <source>
        <dbReference type="PROSITE-ProRule" id="PRU00339"/>
    </source>
</evidence>
<dbReference type="Pfam" id="PF13176">
    <property type="entry name" value="TPR_7"/>
    <property type="match status" value="1"/>
</dbReference>
<evidence type="ECO:0000256" key="2">
    <source>
        <dbReference type="SAM" id="MobiDB-lite"/>
    </source>
</evidence>
<reference evidence="3 4" key="1">
    <citation type="submission" date="2017-11" db="EMBL/GenBank/DDBJ databases">
        <title>Evolution of Phototrophy in the Chloroflexi Phylum Driven by Horizontal Gene Transfer.</title>
        <authorList>
            <person name="Ward L.M."/>
            <person name="Hemp J."/>
            <person name="Shih P.M."/>
            <person name="Mcglynn S.E."/>
            <person name="Fischer W."/>
        </authorList>
    </citation>
    <scope>NUCLEOTIDE SEQUENCE [LARGE SCALE GENOMIC DNA]</scope>
    <source>
        <strain evidence="3">JP3_13</strain>
    </source>
</reference>
<gene>
    <name evidence="3" type="ORF">CUN49_01625</name>
</gene>
<dbReference type="PANTHER" id="PTHR47691">
    <property type="entry name" value="REGULATOR-RELATED"/>
    <property type="match status" value="1"/>
</dbReference>
<accession>A0A2M8PI10</accession>
<name>A0A2M8PI10_9CHLR</name>
<evidence type="ECO:0000313" key="4">
    <source>
        <dbReference type="Proteomes" id="UP000229681"/>
    </source>
</evidence>
<dbReference type="Gene3D" id="3.40.50.300">
    <property type="entry name" value="P-loop containing nucleotide triphosphate hydrolases"/>
    <property type="match status" value="1"/>
</dbReference>
<protein>
    <submittedName>
        <fullName evidence="3">Uncharacterized protein</fullName>
    </submittedName>
</protein>
<feature type="region of interest" description="Disordered" evidence="2">
    <location>
        <begin position="496"/>
        <end position="516"/>
    </location>
</feature>
<dbReference type="AlphaFoldDB" id="A0A2M8PI10"/>
<dbReference type="InterPro" id="IPR019734">
    <property type="entry name" value="TPR_rpt"/>
</dbReference>
<dbReference type="GO" id="GO:0043531">
    <property type="term" value="F:ADP binding"/>
    <property type="evidence" value="ECO:0007669"/>
    <property type="project" value="InterPro"/>
</dbReference>